<dbReference type="GO" id="GO:0009678">
    <property type="term" value="F:diphosphate hydrolysis-driven proton transmembrane transporter activity"/>
    <property type="evidence" value="ECO:0007669"/>
    <property type="project" value="InterPro"/>
</dbReference>
<keyword evidence="5" id="KW-1278">Translocase</keyword>
<evidence type="ECO:0000256" key="2">
    <source>
        <dbReference type="ARBA" id="ARBA00022448"/>
    </source>
</evidence>
<accession>A0AA95KV78</accession>
<evidence type="ECO:0000256" key="3">
    <source>
        <dbReference type="ARBA" id="ARBA00022692"/>
    </source>
</evidence>
<feature type="transmembrane region" description="Helical" evidence="9">
    <location>
        <begin position="83"/>
        <end position="101"/>
    </location>
</feature>
<keyword evidence="6 9" id="KW-1133">Transmembrane helix</keyword>
<keyword evidence="7" id="KW-0406">Ion transport</keyword>
<feature type="transmembrane region" description="Helical" evidence="9">
    <location>
        <begin position="6"/>
        <end position="24"/>
    </location>
</feature>
<dbReference type="AlphaFoldDB" id="A0AA95KV78"/>
<evidence type="ECO:0000256" key="9">
    <source>
        <dbReference type="SAM" id="Phobius"/>
    </source>
</evidence>
<keyword evidence="2" id="KW-0813">Transport</keyword>
<evidence type="ECO:0000313" key="11">
    <source>
        <dbReference type="Proteomes" id="UP001177934"/>
    </source>
</evidence>
<keyword evidence="8 9" id="KW-0472">Membrane</keyword>
<protein>
    <submittedName>
        <fullName evidence="10">Sodium/proton-translocating pyrophosphatase</fullName>
    </submittedName>
</protein>
<proteinExistence type="predicted"/>
<comment type="subcellular location">
    <subcellularLocation>
        <location evidence="1">Endomembrane system</location>
        <topology evidence="1">Multi-pass membrane protein</topology>
    </subcellularLocation>
</comment>
<reference evidence="10" key="1">
    <citation type="journal article" date="2023" name="Nat. Commun.">
        <title>Identification of a novel Human Milk Oligosaccharides utilization cluster in the infant gut commensal Bacteroides dorei.</title>
        <authorList>
            <person name="Kijner S."/>
            <person name="Ennis D."/>
            <person name="Shmorak S."/>
            <person name="Florentin A."/>
            <person name="Yassour M."/>
        </authorList>
    </citation>
    <scope>NUCLEOTIDE SEQUENCE</scope>
    <source>
        <strain evidence="10">2</strain>
    </source>
</reference>
<dbReference type="GO" id="GO:0004427">
    <property type="term" value="F:inorganic diphosphate phosphatase activity"/>
    <property type="evidence" value="ECO:0007669"/>
    <property type="project" value="InterPro"/>
</dbReference>
<evidence type="ECO:0000256" key="4">
    <source>
        <dbReference type="ARBA" id="ARBA00022842"/>
    </source>
</evidence>
<gene>
    <name evidence="10" type="ORF">QNN11_08305</name>
</gene>
<evidence type="ECO:0000256" key="7">
    <source>
        <dbReference type="ARBA" id="ARBA00023065"/>
    </source>
</evidence>
<evidence type="ECO:0000256" key="6">
    <source>
        <dbReference type="ARBA" id="ARBA00022989"/>
    </source>
</evidence>
<evidence type="ECO:0000256" key="8">
    <source>
        <dbReference type="ARBA" id="ARBA00023136"/>
    </source>
</evidence>
<sequence>METYLFWIVPIASLLALALAWYFYKQMMLESEGTPTMEKIASYVRQGAMSYLKQQYKVVGLVFLGLVILFSIMAYGFNLQNPWVPIAFLTGGFFSGLSGFWE</sequence>
<dbReference type="EMBL" id="CP126056">
    <property type="protein sequence ID" value="WHX11286.1"/>
    <property type="molecule type" value="Genomic_DNA"/>
</dbReference>
<evidence type="ECO:0000256" key="5">
    <source>
        <dbReference type="ARBA" id="ARBA00022967"/>
    </source>
</evidence>
<evidence type="ECO:0000256" key="1">
    <source>
        <dbReference type="ARBA" id="ARBA00004127"/>
    </source>
</evidence>
<dbReference type="GO" id="GO:0016020">
    <property type="term" value="C:membrane"/>
    <property type="evidence" value="ECO:0007669"/>
    <property type="project" value="InterPro"/>
</dbReference>
<dbReference type="InterPro" id="IPR004131">
    <property type="entry name" value="PPase-energised_H-pump"/>
</dbReference>
<evidence type="ECO:0000313" key="10">
    <source>
        <dbReference type="EMBL" id="WHX11286.1"/>
    </source>
</evidence>
<keyword evidence="3 9" id="KW-0812">Transmembrane</keyword>
<dbReference type="Proteomes" id="UP001177934">
    <property type="component" value="Chromosome"/>
</dbReference>
<keyword evidence="4" id="KW-0460">Magnesium</keyword>
<dbReference type="Pfam" id="PF03030">
    <property type="entry name" value="H_PPase"/>
    <property type="match status" value="1"/>
</dbReference>
<dbReference type="GO" id="GO:0012505">
    <property type="term" value="C:endomembrane system"/>
    <property type="evidence" value="ECO:0007669"/>
    <property type="project" value="UniProtKB-SubCell"/>
</dbReference>
<name>A0AA95KV78_9BACT</name>
<feature type="transmembrane region" description="Helical" evidence="9">
    <location>
        <begin position="58"/>
        <end position="77"/>
    </location>
</feature>
<organism evidence="10 11">
    <name type="scientific">Phocaeicola dorei</name>
    <dbReference type="NCBI Taxonomy" id="357276"/>
    <lineage>
        <taxon>Bacteria</taxon>
        <taxon>Pseudomonadati</taxon>
        <taxon>Bacteroidota</taxon>
        <taxon>Bacteroidia</taxon>
        <taxon>Bacteroidales</taxon>
        <taxon>Bacteroidaceae</taxon>
        <taxon>Phocaeicola</taxon>
    </lineage>
</organism>